<dbReference type="PANTHER" id="PTHR10270:SF161">
    <property type="entry name" value="SEX-DETERMINING REGION Y PROTEIN"/>
    <property type="match status" value="1"/>
</dbReference>
<dbReference type="InterPro" id="IPR036910">
    <property type="entry name" value="HMG_box_dom_sf"/>
</dbReference>
<comment type="caution">
    <text evidence="6">The sequence shown here is derived from an EMBL/GenBank/DDBJ whole genome shotgun (WGS) entry which is preliminary data.</text>
</comment>
<dbReference type="AlphaFoldDB" id="A0A4Q2DX00"/>
<keyword evidence="7" id="KW-1185">Reference proteome</keyword>
<dbReference type="PANTHER" id="PTHR10270">
    <property type="entry name" value="SOX TRANSCRIPTION FACTOR"/>
    <property type="match status" value="1"/>
</dbReference>
<dbReference type="OrthoDB" id="6247875at2759"/>
<dbReference type="GO" id="GO:0005634">
    <property type="term" value="C:nucleus"/>
    <property type="evidence" value="ECO:0007669"/>
    <property type="project" value="UniProtKB-UniRule"/>
</dbReference>
<evidence type="ECO:0000259" key="5">
    <source>
        <dbReference type="PROSITE" id="PS50118"/>
    </source>
</evidence>
<dbReference type="SUPFAM" id="SSF47095">
    <property type="entry name" value="HMG-box"/>
    <property type="match status" value="1"/>
</dbReference>
<feature type="compositionally biased region" description="Low complexity" evidence="4">
    <location>
        <begin position="125"/>
        <end position="147"/>
    </location>
</feature>
<feature type="region of interest" description="Disordered" evidence="4">
    <location>
        <begin position="102"/>
        <end position="147"/>
    </location>
</feature>
<dbReference type="Gene3D" id="1.10.30.10">
    <property type="entry name" value="High mobility group box domain"/>
    <property type="match status" value="1"/>
</dbReference>
<dbReference type="STRING" id="2316362.A0A4Q2DX00"/>
<evidence type="ECO:0000256" key="2">
    <source>
        <dbReference type="ARBA" id="ARBA00023163"/>
    </source>
</evidence>
<dbReference type="EMBL" id="SDEE01000007">
    <property type="protein sequence ID" value="RXW25230.1"/>
    <property type="molecule type" value="Genomic_DNA"/>
</dbReference>
<feature type="DNA-binding region" description="HMG box" evidence="3">
    <location>
        <begin position="1"/>
        <end position="62"/>
    </location>
</feature>
<dbReference type="GO" id="GO:0000978">
    <property type="term" value="F:RNA polymerase II cis-regulatory region sequence-specific DNA binding"/>
    <property type="evidence" value="ECO:0007669"/>
    <property type="project" value="TreeGrafter"/>
</dbReference>
<evidence type="ECO:0000256" key="3">
    <source>
        <dbReference type="PROSITE-ProRule" id="PRU00267"/>
    </source>
</evidence>
<accession>A0A4Q2DX00</accession>
<evidence type="ECO:0000256" key="4">
    <source>
        <dbReference type="SAM" id="MobiDB-lite"/>
    </source>
</evidence>
<evidence type="ECO:0000313" key="6">
    <source>
        <dbReference type="EMBL" id="RXW25230.1"/>
    </source>
</evidence>
<dbReference type="GO" id="GO:0030154">
    <property type="term" value="P:cell differentiation"/>
    <property type="evidence" value="ECO:0007669"/>
    <property type="project" value="TreeGrafter"/>
</dbReference>
<name>A0A4Q2DX00_9AGAR</name>
<dbReference type="InterPro" id="IPR009071">
    <property type="entry name" value="HMG_box_dom"/>
</dbReference>
<dbReference type="Pfam" id="PF00505">
    <property type="entry name" value="HMG_box"/>
    <property type="match status" value="1"/>
</dbReference>
<keyword evidence="3" id="KW-0539">Nucleus</keyword>
<evidence type="ECO:0000256" key="1">
    <source>
        <dbReference type="ARBA" id="ARBA00023125"/>
    </source>
</evidence>
<dbReference type="PROSITE" id="PS50118">
    <property type="entry name" value="HMG_BOX_2"/>
    <property type="match status" value="1"/>
</dbReference>
<organism evidence="6 7">
    <name type="scientific">Candolleomyces aberdarensis</name>
    <dbReference type="NCBI Taxonomy" id="2316362"/>
    <lineage>
        <taxon>Eukaryota</taxon>
        <taxon>Fungi</taxon>
        <taxon>Dikarya</taxon>
        <taxon>Basidiomycota</taxon>
        <taxon>Agaricomycotina</taxon>
        <taxon>Agaricomycetes</taxon>
        <taxon>Agaricomycetidae</taxon>
        <taxon>Agaricales</taxon>
        <taxon>Agaricineae</taxon>
        <taxon>Psathyrellaceae</taxon>
        <taxon>Candolleomyces</taxon>
    </lineage>
</organism>
<sequence>MIYRSELIKSGRIPEDVERRQQNLSRLAGECWNLLSPEEKAEYHQKAADALREHQRLNPDYKFTPAPRGSRRSKTKTSSEGPLNDSERLRKIREKYVKLVGPSKVAPRRRKRKVANEKIHGLTFSGPSSPESAPSPSTIGSDTSSSPVNFSQASLPFYPSTSLGYASDGSPIVPQVLPQFMNPFNLQPLGLDFSQAPLPDACFPMFNFDTMPLLVPPLNHFLPQEPSDFAQLAQHAMLGGPGFGVNASPFSLNLPMGAPAEVSPLDVSGMNSVYQLPGQSFQWKEVDNPSDDINYAVEQAFSSPSPPVCPAPSPE</sequence>
<proteinExistence type="predicted"/>
<dbReference type="GO" id="GO:0001228">
    <property type="term" value="F:DNA-binding transcription activator activity, RNA polymerase II-specific"/>
    <property type="evidence" value="ECO:0007669"/>
    <property type="project" value="TreeGrafter"/>
</dbReference>
<dbReference type="Proteomes" id="UP000290288">
    <property type="component" value="Unassembled WGS sequence"/>
</dbReference>
<gene>
    <name evidence="6" type="ORF">EST38_g574</name>
</gene>
<dbReference type="CDD" id="cd01389">
    <property type="entry name" value="HMG-box_ROX1-like"/>
    <property type="match status" value="1"/>
</dbReference>
<reference evidence="6 7" key="1">
    <citation type="submission" date="2019-01" db="EMBL/GenBank/DDBJ databases">
        <title>Draft genome sequence of Psathyrella aberdarensis IHI B618.</title>
        <authorList>
            <person name="Buettner E."/>
            <person name="Kellner H."/>
        </authorList>
    </citation>
    <scope>NUCLEOTIDE SEQUENCE [LARGE SCALE GENOMIC DNA]</scope>
    <source>
        <strain evidence="6 7">IHI B618</strain>
    </source>
</reference>
<protein>
    <recommendedName>
        <fullName evidence="5">HMG box domain-containing protein</fullName>
    </recommendedName>
</protein>
<feature type="domain" description="HMG box" evidence="5">
    <location>
        <begin position="1"/>
        <end position="62"/>
    </location>
</feature>
<dbReference type="InterPro" id="IPR050140">
    <property type="entry name" value="SRY-related_HMG-box_TF-like"/>
</dbReference>
<feature type="compositionally biased region" description="Basic and acidic residues" evidence="4">
    <location>
        <begin position="42"/>
        <end position="59"/>
    </location>
</feature>
<keyword evidence="2" id="KW-0804">Transcription</keyword>
<feature type="region of interest" description="Disordered" evidence="4">
    <location>
        <begin position="42"/>
        <end position="88"/>
    </location>
</feature>
<keyword evidence="1 3" id="KW-0238">DNA-binding</keyword>
<evidence type="ECO:0000313" key="7">
    <source>
        <dbReference type="Proteomes" id="UP000290288"/>
    </source>
</evidence>